<feature type="compositionally biased region" description="Low complexity" evidence="1">
    <location>
        <begin position="1"/>
        <end position="10"/>
    </location>
</feature>
<sequence length="120" mass="13040">MEASSRTLTPTPAPRPGPRLRRGRSKARAPVARKPCLLAPQGEGLCSTQWPTSQGGAKFPGYFLQTIDLRAHTHASRPIIFSIAADADSDGSSAFVRITDTLNAIFPSWLHQMRTDPTVE</sequence>
<feature type="region of interest" description="Disordered" evidence="1">
    <location>
        <begin position="1"/>
        <end position="32"/>
    </location>
</feature>
<proteinExistence type="predicted"/>
<accession>A0A2S6Z0I1</accession>
<protein>
    <submittedName>
        <fullName evidence="2">Uncharacterized protein</fullName>
    </submittedName>
</protein>
<evidence type="ECO:0000313" key="3">
    <source>
        <dbReference type="Proteomes" id="UP000238270"/>
    </source>
</evidence>
<organism evidence="2 3">
    <name type="scientific">Xanthomonas arboricola pv. populi</name>
    <dbReference type="NCBI Taxonomy" id="487823"/>
    <lineage>
        <taxon>Bacteria</taxon>
        <taxon>Pseudomonadati</taxon>
        <taxon>Pseudomonadota</taxon>
        <taxon>Gammaproteobacteria</taxon>
        <taxon>Lysobacterales</taxon>
        <taxon>Lysobacteraceae</taxon>
        <taxon>Xanthomonas</taxon>
    </lineage>
</organism>
<comment type="caution">
    <text evidence="2">The sequence shown here is derived from an EMBL/GenBank/DDBJ whole genome shotgun (WGS) entry which is preliminary data.</text>
</comment>
<dbReference type="AlphaFoldDB" id="A0A2S6Z0I1"/>
<dbReference type="EMBL" id="MIGV01000030">
    <property type="protein sequence ID" value="PPT74109.1"/>
    <property type="molecule type" value="Genomic_DNA"/>
</dbReference>
<feature type="compositionally biased region" description="Basic residues" evidence="1">
    <location>
        <begin position="18"/>
        <end position="27"/>
    </location>
</feature>
<evidence type="ECO:0000313" key="2">
    <source>
        <dbReference type="EMBL" id="PPT74109.1"/>
    </source>
</evidence>
<evidence type="ECO:0000256" key="1">
    <source>
        <dbReference type="SAM" id="MobiDB-lite"/>
    </source>
</evidence>
<dbReference type="Proteomes" id="UP000238270">
    <property type="component" value="Unassembled WGS sequence"/>
</dbReference>
<name>A0A2S6Z0I1_9XANT</name>
<reference evidence="2 3" key="1">
    <citation type="submission" date="2016-08" db="EMBL/GenBank/DDBJ databases">
        <title>Evolution of the type three secretion system and type three effector repertoires in Xanthomonas.</title>
        <authorList>
            <person name="Merda D."/>
            <person name="Briand M."/>
            <person name="Bosis E."/>
            <person name="Rousseau C."/>
            <person name="Portier P."/>
            <person name="Jacques M.-A."/>
            <person name="Fischer-Le Saux M."/>
        </authorList>
    </citation>
    <scope>NUCLEOTIDE SEQUENCE [LARGE SCALE GENOMIC DNA]</scope>
    <source>
        <strain evidence="2 3">CFBP 3122</strain>
    </source>
</reference>
<gene>
    <name evidence="2" type="ORF">XaplCFBP3122_17935</name>
</gene>